<dbReference type="InterPro" id="IPR011051">
    <property type="entry name" value="RmlC_Cupin_sf"/>
</dbReference>
<dbReference type="EC" id="2.7.7.13" evidence="2"/>
<keyword evidence="6" id="KW-0342">GTP-binding</keyword>
<evidence type="ECO:0000256" key="8">
    <source>
        <dbReference type="RuleBase" id="RU004190"/>
    </source>
</evidence>
<name>A0ABS4AVL0_9PROT</name>
<dbReference type="Pfam" id="PF01050">
    <property type="entry name" value="MannoseP_isomer"/>
    <property type="match status" value="1"/>
</dbReference>
<dbReference type="Gene3D" id="3.90.550.10">
    <property type="entry name" value="Spore Coat Polysaccharide Biosynthesis Protein SpsA, Chain A"/>
    <property type="match status" value="1"/>
</dbReference>
<protein>
    <recommendedName>
        <fullName evidence="2">mannose-1-phosphate guanylyltransferase</fullName>
        <ecNumber evidence="2">2.7.7.13</ecNumber>
    </recommendedName>
</protein>
<dbReference type="SUPFAM" id="SSF53448">
    <property type="entry name" value="Nucleotide-diphospho-sugar transferases"/>
    <property type="match status" value="1"/>
</dbReference>
<dbReference type="InterPro" id="IPR014710">
    <property type="entry name" value="RmlC-like_jellyroll"/>
</dbReference>
<accession>A0ABS4AVL0</accession>
<dbReference type="GO" id="GO:0004476">
    <property type="term" value="F:mannose-6-phosphate isomerase activity"/>
    <property type="evidence" value="ECO:0007669"/>
    <property type="project" value="UniProtKB-EC"/>
</dbReference>
<keyword evidence="4 12" id="KW-0548">Nucleotidyltransferase</keyword>
<evidence type="ECO:0000256" key="7">
    <source>
        <dbReference type="ARBA" id="ARBA00047343"/>
    </source>
</evidence>
<dbReference type="CDD" id="cd02509">
    <property type="entry name" value="GDP-M1P_Guanylyltransferase"/>
    <property type="match status" value="1"/>
</dbReference>
<dbReference type="InterPro" id="IPR005835">
    <property type="entry name" value="NTP_transferase_dom"/>
</dbReference>
<sequence>MSETAPQILPVILSGGTGTRLWPLSREGYPKQFWPLASDRPMLTETAARAEGPGFLPPMVVCNEAHRFLVAEQLRGRGARIVLEPAGRNSAPAIAAAALLAEEAGPSTILWIMSADSAISDLPALHRALAAAAPAATAGRIVTFGMRPTAPETGYGYIEAGAELPGLPGVQATARFVEKPDAARAAEFVAGGRHLWNSGMFVATAATLLSELERHEPALLAIVRRAVDGAKRDMDFVRLDAEAFAAAPSISIDYAVMERTQHAAVVPASIGWSDIGSWAAMWEISGKDAAGNATTGPVELVDARNCLVRSEGILTGVVGLEDAVVVVTDDAVLAMHRDRAQDVKKLVDALKAKGRKEATEHRRAYRPWGHYEGLILGERFQVKKIQVRPGAKLSLQKHFHRAEHWVVVSGTAIVRRDAEEILLRENESVYLPLGCVHRMENPGMIPLVLIEVQSGSYLGEDDIVRFEDTYGRA</sequence>
<dbReference type="CDD" id="cd02213">
    <property type="entry name" value="cupin_PMI_typeII_C"/>
    <property type="match status" value="1"/>
</dbReference>
<organism evidence="12 13">
    <name type="scientific">Roseomonas nitratireducens</name>
    <dbReference type="NCBI Taxonomy" id="2820810"/>
    <lineage>
        <taxon>Bacteria</taxon>
        <taxon>Pseudomonadati</taxon>
        <taxon>Pseudomonadota</taxon>
        <taxon>Alphaproteobacteria</taxon>
        <taxon>Acetobacterales</taxon>
        <taxon>Roseomonadaceae</taxon>
        <taxon>Roseomonas</taxon>
    </lineage>
</organism>
<evidence type="ECO:0000259" key="9">
    <source>
        <dbReference type="Pfam" id="PF00483"/>
    </source>
</evidence>
<gene>
    <name evidence="12" type="ORF">J5Y09_13230</name>
</gene>
<dbReference type="GO" id="GO:0004475">
    <property type="term" value="F:mannose-1-phosphate guanylyltransferase (GTP) activity"/>
    <property type="evidence" value="ECO:0007669"/>
    <property type="project" value="UniProtKB-EC"/>
</dbReference>
<dbReference type="Pfam" id="PF22640">
    <property type="entry name" value="ManC_GMP_beta-helix"/>
    <property type="match status" value="1"/>
</dbReference>
<dbReference type="Gene3D" id="2.60.120.10">
    <property type="entry name" value="Jelly Rolls"/>
    <property type="match status" value="1"/>
</dbReference>
<reference evidence="12 13" key="1">
    <citation type="submission" date="2021-03" db="EMBL/GenBank/DDBJ databases">
        <authorList>
            <person name="So Y."/>
        </authorList>
    </citation>
    <scope>NUCLEOTIDE SEQUENCE [LARGE SCALE GENOMIC DNA]</scope>
    <source>
        <strain evidence="12 13">PWR1</strain>
    </source>
</reference>
<evidence type="ECO:0000313" key="13">
    <source>
        <dbReference type="Proteomes" id="UP000680815"/>
    </source>
</evidence>
<evidence type="ECO:0000313" key="12">
    <source>
        <dbReference type="EMBL" id="MBP0464878.1"/>
    </source>
</evidence>
<dbReference type="RefSeq" id="WP_209352275.1">
    <property type="nucleotide sequence ID" value="NZ_JAGIYZ010000012.1"/>
</dbReference>
<evidence type="ECO:0000259" key="11">
    <source>
        <dbReference type="Pfam" id="PF22640"/>
    </source>
</evidence>
<dbReference type="Proteomes" id="UP000680815">
    <property type="component" value="Unassembled WGS sequence"/>
</dbReference>
<dbReference type="SUPFAM" id="SSF51182">
    <property type="entry name" value="RmlC-like cupins"/>
    <property type="match status" value="1"/>
</dbReference>
<dbReference type="InterPro" id="IPR049577">
    <property type="entry name" value="GMPP_N"/>
</dbReference>
<dbReference type="PANTHER" id="PTHR46390">
    <property type="entry name" value="MANNOSE-1-PHOSPHATE GUANYLYLTRANSFERASE"/>
    <property type="match status" value="1"/>
</dbReference>
<dbReference type="InterPro" id="IPR006375">
    <property type="entry name" value="Man1P_GuaTrfase/Man6P_Isoase"/>
</dbReference>
<evidence type="ECO:0000256" key="6">
    <source>
        <dbReference type="ARBA" id="ARBA00023134"/>
    </source>
</evidence>
<evidence type="ECO:0000256" key="1">
    <source>
        <dbReference type="ARBA" id="ARBA00006115"/>
    </source>
</evidence>
<evidence type="ECO:0000256" key="4">
    <source>
        <dbReference type="ARBA" id="ARBA00022695"/>
    </source>
</evidence>
<dbReference type="PANTHER" id="PTHR46390:SF1">
    <property type="entry name" value="MANNOSE-1-PHOSPHATE GUANYLYLTRANSFERASE"/>
    <property type="match status" value="1"/>
</dbReference>
<feature type="domain" description="MannoseP isomerase/GMP-like beta-helix" evidence="11">
    <location>
        <begin position="300"/>
        <end position="350"/>
    </location>
</feature>
<dbReference type="Pfam" id="PF00483">
    <property type="entry name" value="NTP_transferase"/>
    <property type="match status" value="1"/>
</dbReference>
<keyword evidence="12" id="KW-0413">Isomerase</keyword>
<comment type="catalytic activity">
    <reaction evidence="7">
        <text>alpha-D-mannose 1-phosphate + GTP + H(+) = GDP-alpha-D-mannose + diphosphate</text>
        <dbReference type="Rhea" id="RHEA:15229"/>
        <dbReference type="ChEBI" id="CHEBI:15378"/>
        <dbReference type="ChEBI" id="CHEBI:33019"/>
        <dbReference type="ChEBI" id="CHEBI:37565"/>
        <dbReference type="ChEBI" id="CHEBI:57527"/>
        <dbReference type="ChEBI" id="CHEBI:58409"/>
        <dbReference type="EC" id="2.7.7.13"/>
    </reaction>
</comment>
<feature type="domain" description="Nucleotidyl transferase" evidence="9">
    <location>
        <begin position="10"/>
        <end position="288"/>
    </location>
</feature>
<evidence type="ECO:0000256" key="3">
    <source>
        <dbReference type="ARBA" id="ARBA00022679"/>
    </source>
</evidence>
<dbReference type="InterPro" id="IPR051161">
    <property type="entry name" value="Mannose-6P_isomerase_type2"/>
</dbReference>
<dbReference type="NCBIfam" id="TIGR01479">
    <property type="entry name" value="GMP_PMI"/>
    <property type="match status" value="1"/>
</dbReference>
<evidence type="ECO:0000256" key="2">
    <source>
        <dbReference type="ARBA" id="ARBA00012387"/>
    </source>
</evidence>
<comment type="similarity">
    <text evidence="1 8">Belongs to the mannose-6-phosphate isomerase type 2 family.</text>
</comment>
<dbReference type="EMBL" id="JAGIYZ010000012">
    <property type="protein sequence ID" value="MBP0464878.1"/>
    <property type="molecule type" value="Genomic_DNA"/>
</dbReference>
<evidence type="ECO:0000256" key="5">
    <source>
        <dbReference type="ARBA" id="ARBA00022741"/>
    </source>
</evidence>
<dbReference type="InterPro" id="IPR054566">
    <property type="entry name" value="ManC/GMP-like_b-helix"/>
</dbReference>
<proteinExistence type="inferred from homology"/>
<dbReference type="InterPro" id="IPR001538">
    <property type="entry name" value="Man6P_isomerase-2_C"/>
</dbReference>
<feature type="domain" description="Mannose-6-phosphate isomerase type II C-terminal" evidence="10">
    <location>
        <begin position="354"/>
        <end position="468"/>
    </location>
</feature>
<evidence type="ECO:0000259" key="10">
    <source>
        <dbReference type="Pfam" id="PF01050"/>
    </source>
</evidence>
<keyword evidence="13" id="KW-1185">Reference proteome</keyword>
<keyword evidence="3 12" id="KW-0808">Transferase</keyword>
<comment type="caution">
    <text evidence="12">The sequence shown here is derived from an EMBL/GenBank/DDBJ whole genome shotgun (WGS) entry which is preliminary data.</text>
</comment>
<keyword evidence="5" id="KW-0547">Nucleotide-binding</keyword>
<dbReference type="InterPro" id="IPR029044">
    <property type="entry name" value="Nucleotide-diphossugar_trans"/>
</dbReference>